<feature type="domain" description="C2H2-type" evidence="7">
    <location>
        <begin position="960"/>
        <end position="983"/>
    </location>
</feature>
<keyword evidence="3 5" id="KW-0863">Zinc-finger</keyword>
<reference evidence="8 9" key="2">
    <citation type="submission" date="2019-01" db="EMBL/GenBank/DDBJ databases">
        <title>A chromosome length genome reference of the Java medaka (oryzias javanicus).</title>
        <authorList>
            <person name="Herpin A."/>
            <person name="Takehana Y."/>
            <person name="Naruse K."/>
            <person name="Ansai S."/>
            <person name="Kawaguchi M."/>
        </authorList>
    </citation>
    <scope>NUCLEOTIDE SEQUENCE [LARGE SCALE GENOMIC DNA]</scope>
    <source>
        <strain evidence="8">RS831</strain>
        <tissue evidence="8">Whole body</tissue>
    </source>
</reference>
<dbReference type="OrthoDB" id="7788172at2759"/>
<dbReference type="Proteomes" id="UP000283210">
    <property type="component" value="Chromosome 16"/>
</dbReference>
<dbReference type="PANTHER" id="PTHR24379:SF121">
    <property type="entry name" value="C2H2-TYPE DOMAIN-CONTAINING PROTEIN"/>
    <property type="match status" value="1"/>
</dbReference>
<evidence type="ECO:0000256" key="4">
    <source>
        <dbReference type="ARBA" id="ARBA00022833"/>
    </source>
</evidence>
<feature type="region of interest" description="Disordered" evidence="6">
    <location>
        <begin position="467"/>
        <end position="507"/>
    </location>
</feature>
<gene>
    <name evidence="8" type="ORF">OJAV_G00155870</name>
</gene>
<dbReference type="GO" id="GO:0003676">
    <property type="term" value="F:nucleic acid binding"/>
    <property type="evidence" value="ECO:0007669"/>
    <property type="project" value="InterPro"/>
</dbReference>
<keyword evidence="2" id="KW-0677">Repeat</keyword>
<evidence type="ECO:0000256" key="6">
    <source>
        <dbReference type="SAM" id="MobiDB-lite"/>
    </source>
</evidence>
<dbReference type="PROSITE" id="PS50157">
    <property type="entry name" value="ZINC_FINGER_C2H2_2"/>
    <property type="match status" value="9"/>
</dbReference>
<feature type="domain" description="C2H2-type" evidence="7">
    <location>
        <begin position="851"/>
        <end position="874"/>
    </location>
</feature>
<feature type="compositionally biased region" description="Basic and acidic residues" evidence="6">
    <location>
        <begin position="223"/>
        <end position="240"/>
    </location>
</feature>
<protein>
    <recommendedName>
        <fullName evidence="7">C2H2-type domain-containing protein</fullName>
    </recommendedName>
</protein>
<evidence type="ECO:0000256" key="3">
    <source>
        <dbReference type="ARBA" id="ARBA00022771"/>
    </source>
</evidence>
<feature type="domain" description="C2H2-type" evidence="7">
    <location>
        <begin position="809"/>
        <end position="838"/>
    </location>
</feature>
<feature type="compositionally biased region" description="Polar residues" evidence="6">
    <location>
        <begin position="498"/>
        <end position="507"/>
    </location>
</feature>
<feature type="region of interest" description="Disordered" evidence="6">
    <location>
        <begin position="214"/>
        <end position="244"/>
    </location>
</feature>
<feature type="region of interest" description="Disordered" evidence="6">
    <location>
        <begin position="628"/>
        <end position="697"/>
    </location>
</feature>
<dbReference type="EMBL" id="CM012452">
    <property type="protein sequence ID" value="RVE62312.1"/>
    <property type="molecule type" value="Genomic_DNA"/>
</dbReference>
<keyword evidence="1" id="KW-0479">Metal-binding</keyword>
<evidence type="ECO:0000313" key="9">
    <source>
        <dbReference type="Proteomes" id="UP000283210"/>
    </source>
</evidence>
<keyword evidence="4" id="KW-0862">Zinc</keyword>
<feature type="compositionally biased region" description="Basic and acidic residues" evidence="6">
    <location>
        <begin position="686"/>
        <end position="696"/>
    </location>
</feature>
<feature type="compositionally biased region" description="Basic and acidic residues" evidence="6">
    <location>
        <begin position="12"/>
        <end position="23"/>
    </location>
</feature>
<organism evidence="8 9">
    <name type="scientific">Oryzias javanicus</name>
    <name type="common">Javanese ricefish</name>
    <name type="synonym">Aplocheilus javanicus</name>
    <dbReference type="NCBI Taxonomy" id="123683"/>
    <lineage>
        <taxon>Eukaryota</taxon>
        <taxon>Metazoa</taxon>
        <taxon>Chordata</taxon>
        <taxon>Craniata</taxon>
        <taxon>Vertebrata</taxon>
        <taxon>Euteleostomi</taxon>
        <taxon>Actinopterygii</taxon>
        <taxon>Neopterygii</taxon>
        <taxon>Teleostei</taxon>
        <taxon>Neoteleostei</taxon>
        <taxon>Acanthomorphata</taxon>
        <taxon>Ovalentaria</taxon>
        <taxon>Atherinomorphae</taxon>
        <taxon>Beloniformes</taxon>
        <taxon>Adrianichthyidae</taxon>
        <taxon>Oryziinae</taxon>
        <taxon>Oryzias</taxon>
    </lineage>
</organism>
<dbReference type="FunFam" id="3.30.160.60:FF:000969">
    <property type="entry name" value="Zinc finger protein 407"/>
    <property type="match status" value="1"/>
</dbReference>
<feature type="compositionally biased region" description="Polar residues" evidence="6">
    <location>
        <begin position="136"/>
        <end position="146"/>
    </location>
</feature>
<feature type="domain" description="C2H2-type" evidence="7">
    <location>
        <begin position="993"/>
        <end position="1020"/>
    </location>
</feature>
<dbReference type="PANTHER" id="PTHR24379">
    <property type="entry name" value="KRAB AND ZINC FINGER DOMAIN-CONTAINING"/>
    <property type="match status" value="1"/>
</dbReference>
<feature type="compositionally biased region" description="Low complexity" evidence="6">
    <location>
        <begin position="468"/>
        <end position="479"/>
    </location>
</feature>
<feature type="domain" description="C2H2-type" evidence="7">
    <location>
        <begin position="1051"/>
        <end position="1078"/>
    </location>
</feature>
<dbReference type="Gene3D" id="3.30.160.60">
    <property type="entry name" value="Classic Zinc Finger"/>
    <property type="match status" value="11"/>
</dbReference>
<feature type="compositionally biased region" description="Polar residues" evidence="6">
    <location>
        <begin position="103"/>
        <end position="119"/>
    </location>
</feature>
<dbReference type="FunFam" id="3.30.160.60:FF:001109">
    <property type="entry name" value="Zinc finger protein 407"/>
    <property type="match status" value="1"/>
</dbReference>
<dbReference type="FunFam" id="3.30.160.60:FF:001819">
    <property type="entry name" value="zinc finger protein 407"/>
    <property type="match status" value="1"/>
</dbReference>
<feature type="domain" description="C2H2-type" evidence="7">
    <location>
        <begin position="391"/>
        <end position="419"/>
    </location>
</feature>
<dbReference type="FunFam" id="3.30.160.60:FF:000448">
    <property type="entry name" value="RE1-silencing transcription factor A"/>
    <property type="match status" value="1"/>
</dbReference>
<sequence length="1446" mass="160786">MAETQMLVEEAVECKEPLTDSSEKGQPVDVEMEESAGDSAEGAAEADEADGKLVVRSEQTHADGVNVCTLCGFSAKYPRSLKIHCSRKHGKNFDQTPKADEGNLNTSDVSPADNQQETVSETEKDDSVLQKPNPDEASNNDATETSVPRKGISYQAQDKQWMVQEEPLHSQERRLSKRIPKPKIIHSCNYCGQEFRDKSPLDVHVQRYHTKDVPFTFDGDENASEKDEANSQADVGKEKPTQVAPKHLSRFQMKCVSCDFRVGNATVLERHTRVKHPDLKWFRCKLCNFFAATSEWMEVHLSSDGHQQQQDGKKSPATSSFEACVESVSRDCVRESGDVDQVVGEEKALTEKEQEGDEAAEAVMTASAEEEDGEFEPPRKKRGRPKQGSSTTCAHCGLVVSNATNLSVHIRRKHSKEYGYSCTLCNYSCVTKGDMDRHCFTKKHIKRAQGGSSKNPDSCHIQASLPDATATQNSTAQSTDGTQEAEDAVVEEDKVEEQTPSDAAQHQNKYDSVNACSLCDFVAQSIPSLHLHVKRKHTKDFEYVCLACGYYAVTNREMYRHANTDKHKQRSQRYLELQGGQQQNDSEEKQREIIEPSEENCNPSPEDPNSADGSENCFSNREIQKLSATTETVVTGSTDADEKNPILSSGVEPDPTNPTTEEAVLPEPQQASGELEVTESSPLGSLDEKGEHSEEHMDTDEIIDTQMSKAPPFDAAIVSVKDLSVQEHAPLESSESSTPAPCLDASPSGFILTSSAHIKKHKLKEVRMREEARVSISRIRCEDCGFMADGISGLNVHISMKHPSKERHFHCLVCGKSFYTESNLHQHLTSAAHLRNEQNSVEELPEGGSSFKCVKCTDRFESEQDLFFHIKEKHEELLREVNKYVLEDTEQINREREENQGNVCKYCGKVCKSSNSMAFLAHIRTHTGSKPFMCKICNFATAQLGDARNHVKRHLGMREYKCHICGWAFVMKKHLSTHLLGKHGVGQRKERKFECELCDRSFSEKWALNNHMKLHSGEKPYKCAWPFCHYSFLNLSAMKDHYRTHTGEKSYLCDLCGFAGGTKHALTKHRRQHTGERPFKCKLCNFASTTQSHLSRHKRVHTGEKPYRCPWCDYRSNCAENIRKHILHTGKHDGVKMYNCPKCTFATNSPMEFRNHLKDNHPDIENPDLAYLHAGIVSKSFECRLKGQGATFVEAESVSPIAQRKSSPEASGHDDVQQVIIIQGYGEGDVAIDQALEESAAATLQTLAMAGQVAEVLHITEDGQVIASGREVASTGAHLSGAGTQYVVLESGDATKELRAVTRDALTASAGQSHVVSESSTALDALLSAVSEMGQQEEPHPDATVVHKVFSPQTAEASPDAPPVEVKQEQEEVQIIQEAGHGDMQEVLQLAASQMMKEGLTQVIVNNEGTHYIVTELDDCTLQVEGGVYREAEAGEERRRRRCSSR</sequence>
<feature type="compositionally biased region" description="Basic and acidic residues" evidence="6">
    <location>
        <begin position="49"/>
        <end position="59"/>
    </location>
</feature>
<dbReference type="InterPro" id="IPR036236">
    <property type="entry name" value="Znf_C2H2_sf"/>
</dbReference>
<evidence type="ECO:0000259" key="7">
    <source>
        <dbReference type="PROSITE" id="PS50157"/>
    </source>
</evidence>
<dbReference type="InterPro" id="IPR013087">
    <property type="entry name" value="Znf_C2H2_type"/>
</dbReference>
<feature type="compositionally biased region" description="Low complexity" evidence="6">
    <location>
        <begin position="599"/>
        <end position="610"/>
    </location>
</feature>
<evidence type="ECO:0000256" key="5">
    <source>
        <dbReference type="PROSITE-ProRule" id="PRU00042"/>
    </source>
</evidence>
<dbReference type="InterPro" id="IPR003604">
    <property type="entry name" value="Matrin/U1-like-C_Znf_C2H2"/>
</dbReference>
<feature type="region of interest" description="Disordered" evidence="6">
    <location>
        <begin position="336"/>
        <end position="391"/>
    </location>
</feature>
<feature type="domain" description="C2H2-type" evidence="7">
    <location>
        <begin position="1079"/>
        <end position="1106"/>
    </location>
</feature>
<feature type="region of interest" description="Disordered" evidence="6">
    <location>
        <begin position="92"/>
        <end position="160"/>
    </location>
</feature>
<name>A0A3S2U422_ORYJA</name>
<feature type="compositionally biased region" description="Polar residues" evidence="6">
    <location>
        <begin position="628"/>
        <end position="638"/>
    </location>
</feature>
<feature type="region of interest" description="Disordered" evidence="6">
    <location>
        <begin position="563"/>
        <end position="616"/>
    </location>
</feature>
<feature type="compositionally biased region" description="Acidic residues" evidence="6">
    <location>
        <begin position="483"/>
        <end position="495"/>
    </location>
</feature>
<dbReference type="Pfam" id="PF00096">
    <property type="entry name" value="zf-C2H2"/>
    <property type="match status" value="3"/>
</dbReference>
<proteinExistence type="predicted"/>
<evidence type="ECO:0000256" key="2">
    <source>
        <dbReference type="ARBA" id="ARBA00022737"/>
    </source>
</evidence>
<feature type="domain" description="C2H2-type" evidence="7">
    <location>
        <begin position="1021"/>
        <end position="1050"/>
    </location>
</feature>
<feature type="compositionally biased region" description="Basic and acidic residues" evidence="6">
    <location>
        <begin position="344"/>
        <end position="353"/>
    </location>
</feature>
<dbReference type="SMART" id="SM00355">
    <property type="entry name" value="ZnF_C2H2"/>
    <property type="match status" value="20"/>
</dbReference>
<evidence type="ECO:0000313" key="8">
    <source>
        <dbReference type="EMBL" id="RVE62312.1"/>
    </source>
</evidence>
<dbReference type="PROSITE" id="PS00028">
    <property type="entry name" value="ZINC_FINGER_C2H2_1"/>
    <property type="match status" value="9"/>
</dbReference>
<accession>A0A3S2U422</accession>
<feature type="domain" description="C2H2-type" evidence="7">
    <location>
        <begin position="186"/>
        <end position="214"/>
    </location>
</feature>
<keyword evidence="9" id="KW-1185">Reference proteome</keyword>
<dbReference type="SMART" id="SM00451">
    <property type="entry name" value="ZnF_U1"/>
    <property type="match status" value="4"/>
</dbReference>
<evidence type="ECO:0000256" key="1">
    <source>
        <dbReference type="ARBA" id="ARBA00022723"/>
    </source>
</evidence>
<dbReference type="GO" id="GO:0008270">
    <property type="term" value="F:zinc ion binding"/>
    <property type="evidence" value="ECO:0007669"/>
    <property type="project" value="UniProtKB-KW"/>
</dbReference>
<dbReference type="FunFam" id="3.30.160.60:FF:001030">
    <property type="entry name" value="Zinc finger protein 407"/>
    <property type="match status" value="1"/>
</dbReference>
<reference evidence="8 9" key="1">
    <citation type="submission" date="2018-11" db="EMBL/GenBank/DDBJ databases">
        <authorList>
            <person name="Lopez-Roques C."/>
            <person name="Donnadieu C."/>
            <person name="Bouchez O."/>
            <person name="Klopp C."/>
            <person name="Cabau C."/>
            <person name="Zahm M."/>
        </authorList>
    </citation>
    <scope>NUCLEOTIDE SEQUENCE [LARGE SCALE GENOMIC DNA]</scope>
    <source>
        <strain evidence="8">RS831</strain>
        <tissue evidence="8">Whole body</tissue>
    </source>
</reference>
<dbReference type="SUPFAM" id="SSF57667">
    <property type="entry name" value="beta-beta-alpha zinc fingers"/>
    <property type="match status" value="4"/>
</dbReference>
<feature type="region of interest" description="Disordered" evidence="6">
    <location>
        <begin position="1"/>
        <end position="59"/>
    </location>
</feature>
<dbReference type="FunFam" id="3.30.160.60:FF:001514">
    <property type="entry name" value="Zinc finger protein 407"/>
    <property type="match status" value="1"/>
</dbReference>
<dbReference type="Pfam" id="PF13894">
    <property type="entry name" value="zf-C2H2_4"/>
    <property type="match status" value="1"/>
</dbReference>